<dbReference type="GO" id="GO:0006952">
    <property type="term" value="P:defense response"/>
    <property type="evidence" value="ECO:0007669"/>
    <property type="project" value="UniProtKB-KW"/>
</dbReference>
<dbReference type="InterPro" id="IPR027417">
    <property type="entry name" value="P-loop_NTPase"/>
</dbReference>
<dbReference type="SMART" id="SM00255">
    <property type="entry name" value="TIR"/>
    <property type="match status" value="1"/>
</dbReference>
<evidence type="ECO:0000256" key="5">
    <source>
        <dbReference type="ARBA" id="ARBA00022821"/>
    </source>
</evidence>
<evidence type="ECO:0000313" key="11">
    <source>
        <dbReference type="Proteomes" id="UP000078284"/>
    </source>
</evidence>
<dbReference type="InterPro" id="IPR042197">
    <property type="entry name" value="Apaf_helical"/>
</dbReference>
<dbReference type="SUPFAM" id="SSF46785">
    <property type="entry name" value="Winged helix' DNA-binding domain"/>
    <property type="match status" value="1"/>
</dbReference>
<dbReference type="PANTHER" id="PTHR11017:SF418">
    <property type="entry name" value="DISEASE RESISTANCE PROTEIN (TIR-NBS-LRR CLASS) FAMILY-RELATED"/>
    <property type="match status" value="1"/>
</dbReference>
<keyword evidence="4" id="KW-0378">Hydrolase</keyword>
<dbReference type="GO" id="GO:0007165">
    <property type="term" value="P:signal transduction"/>
    <property type="evidence" value="ECO:0007669"/>
    <property type="project" value="InterPro"/>
</dbReference>
<dbReference type="Gene3D" id="1.10.8.430">
    <property type="entry name" value="Helical domain of apoptotic protease-activating factors"/>
    <property type="match status" value="1"/>
</dbReference>
<gene>
    <name evidence="10" type="ordered locus">AXX17_At1g57360</name>
</gene>
<keyword evidence="2" id="KW-0433">Leucine-rich repeat</keyword>
<dbReference type="InterPro" id="IPR044974">
    <property type="entry name" value="Disease_R_plants"/>
</dbReference>
<protein>
    <recommendedName>
        <fullName evidence="1">ADP-ribosyl cyclase/cyclic ADP-ribose hydrolase</fullName>
        <ecNumber evidence="1">3.2.2.6</ecNumber>
    </recommendedName>
</protein>
<dbReference type="Pfam" id="PF23282">
    <property type="entry name" value="WHD_ROQ1"/>
    <property type="match status" value="1"/>
</dbReference>
<dbReference type="SUPFAM" id="SSF52058">
    <property type="entry name" value="L domain-like"/>
    <property type="match status" value="1"/>
</dbReference>
<dbReference type="Gene3D" id="3.80.10.10">
    <property type="entry name" value="Ribonuclease Inhibitor"/>
    <property type="match status" value="2"/>
</dbReference>
<dbReference type="EC" id="3.2.2.6" evidence="1"/>
<comment type="catalytic activity">
    <reaction evidence="7">
        <text>NAD(+) + H2O = ADP-D-ribose + nicotinamide + H(+)</text>
        <dbReference type="Rhea" id="RHEA:16301"/>
        <dbReference type="ChEBI" id="CHEBI:15377"/>
        <dbReference type="ChEBI" id="CHEBI:15378"/>
        <dbReference type="ChEBI" id="CHEBI:17154"/>
        <dbReference type="ChEBI" id="CHEBI:57540"/>
        <dbReference type="ChEBI" id="CHEBI:57967"/>
        <dbReference type="EC" id="3.2.2.6"/>
    </reaction>
    <physiologicalReaction direction="left-to-right" evidence="7">
        <dbReference type="Rhea" id="RHEA:16302"/>
    </physiologicalReaction>
</comment>
<feature type="transmembrane region" description="Helical" evidence="8">
    <location>
        <begin position="642"/>
        <end position="669"/>
    </location>
</feature>
<dbReference type="SUPFAM" id="SSF52200">
    <property type="entry name" value="Toll/Interleukin receptor TIR domain"/>
    <property type="match status" value="1"/>
</dbReference>
<evidence type="ECO:0000256" key="1">
    <source>
        <dbReference type="ARBA" id="ARBA00011982"/>
    </source>
</evidence>
<dbReference type="InterPro" id="IPR036390">
    <property type="entry name" value="WH_DNA-bd_sf"/>
</dbReference>
<dbReference type="Gene3D" id="3.40.50.10140">
    <property type="entry name" value="Toll/interleukin-1 receptor homology (TIR) domain"/>
    <property type="match status" value="1"/>
</dbReference>
<keyword evidence="3" id="KW-0677">Repeat</keyword>
<keyword evidence="8" id="KW-1133">Transmembrane helix</keyword>
<dbReference type="InterPro" id="IPR035897">
    <property type="entry name" value="Toll_tir_struct_dom_sf"/>
</dbReference>
<accession>A0A178WBV2</accession>
<dbReference type="Proteomes" id="UP000078284">
    <property type="component" value="Chromosome 1"/>
</dbReference>
<dbReference type="GO" id="GO:0061809">
    <property type="term" value="F:NAD+ nucleosidase activity, cyclic ADP-ribose generating"/>
    <property type="evidence" value="ECO:0007669"/>
    <property type="project" value="UniProtKB-EC"/>
</dbReference>
<sequence>MASSSSSSSSLRNWAYHVFTSFHGEDVRKTFLSHLRKQFNCNGITMFDDQGIKRGQSIAPELTQGIRDSRISIILLSKNYASSSWCLDELLEILKCKEDIGQIVITVFYGVDTSDVRKQTGVFGIAFNKTCAGKTEEERTRWSKALTDAANIAGVDFKNWFVFNYLWFFFPTWKLKRKRANKVFYDEYEEELYAVNSEAEMIEKIANDVSNQLNATPSRDFDGMVGLEAHLREMESLLDLDYVGVQMVGISGPAGIGKSTIARALHSRLSNRFQFTCFEDNLWESFPIGFDEYGLKLRLQENFLKKILNLSGVRITHLEALANETTWFGPGSRIIVTTENNELLRQHGINNTYHVVFPSDEKALKILCRYAFRQSYPHNGFKKLALRVTKLCGNLPLGLRVVGSSLRGKNEEEWEEVIHRLDNILDHQDIEEVLRVGYKSLHENEQSIFLHIVVFFNYKDSNLVKAMFAGNNLDIKHGLKILLNRSLIYISNDGEIVMHKLLQQMGRKVVQREEPWKLRILVNAQEICDVLERAKGNREVSGISFDTSGINEVFIKKGALQKLHNLQFLRVYKSKINDGNDVVYIPKEMEFPSFLKLLDWEAYPSKSLPAKFNPNDLVELNLQNSKLKRLWEGPQPCIPQQFLIYLACVAMYYLINVLMFFFGCVCFYIQHLPNLKKMNLRWSYDLKQLPDLSNATNLESLDLHRCESLVEVPSCIGNLHKVEQLDMGFCINLQVVPTLFNLASLDYVVLEGCSQLKNFLDISTNIRALAIADTMLEELPKLIRLWYRLRFLSIYGSVRDPHVGRADIEKIPDWIKDLHGLISLQIFGCPKLRSLPELPGSLETLIANTCESLETLVSFPTDSQLVELYFPNCFKLGQEARKVITQQSSTACLPGRTIPAEFHHRAIGNSLTFRPGSFGFRICVVVSPKPEMEEHITHYSMSRICINGVPTDQLILTGLCEIQGEHLCITQIDLSDEDRWLEPEKEILLEIITTHQEVDIIECGVQILTDETYITIRSYDSRPEQASEDDDEISLMEQ</sequence>
<evidence type="ECO:0000256" key="3">
    <source>
        <dbReference type="ARBA" id="ARBA00022737"/>
    </source>
</evidence>
<dbReference type="AlphaFoldDB" id="A0A178WBV2"/>
<dbReference type="EMBL" id="LUHQ01000001">
    <property type="protein sequence ID" value="OAP15838.1"/>
    <property type="molecule type" value="Genomic_DNA"/>
</dbReference>
<dbReference type="Pfam" id="PF07725">
    <property type="entry name" value="LRR_3"/>
    <property type="match status" value="1"/>
</dbReference>
<evidence type="ECO:0000259" key="9">
    <source>
        <dbReference type="PROSITE" id="PS50104"/>
    </source>
</evidence>
<dbReference type="InterPro" id="IPR000157">
    <property type="entry name" value="TIR_dom"/>
</dbReference>
<dbReference type="InterPro" id="IPR058192">
    <property type="entry name" value="WHD_ROQ1-like"/>
</dbReference>
<dbReference type="Pfam" id="PF01582">
    <property type="entry name" value="TIR"/>
    <property type="match status" value="1"/>
</dbReference>
<dbReference type="SUPFAM" id="SSF52540">
    <property type="entry name" value="P-loop containing nucleoside triphosphate hydrolases"/>
    <property type="match status" value="1"/>
</dbReference>
<dbReference type="FunFam" id="3.40.50.10140:FF:000007">
    <property type="entry name" value="Disease resistance protein (TIR-NBS-LRR class)"/>
    <property type="match status" value="1"/>
</dbReference>
<dbReference type="InterPro" id="IPR032675">
    <property type="entry name" value="LRR_dom_sf"/>
</dbReference>
<organism evidence="10 11">
    <name type="scientific">Arabidopsis thaliana</name>
    <name type="common">Mouse-ear cress</name>
    <dbReference type="NCBI Taxonomy" id="3702"/>
    <lineage>
        <taxon>Eukaryota</taxon>
        <taxon>Viridiplantae</taxon>
        <taxon>Streptophyta</taxon>
        <taxon>Embryophyta</taxon>
        <taxon>Tracheophyta</taxon>
        <taxon>Spermatophyta</taxon>
        <taxon>Magnoliopsida</taxon>
        <taxon>eudicotyledons</taxon>
        <taxon>Gunneridae</taxon>
        <taxon>Pentapetalae</taxon>
        <taxon>rosids</taxon>
        <taxon>malvids</taxon>
        <taxon>Brassicales</taxon>
        <taxon>Brassicaceae</taxon>
        <taxon>Camelineae</taxon>
        <taxon>Arabidopsis</taxon>
    </lineage>
</organism>
<evidence type="ECO:0000256" key="6">
    <source>
        <dbReference type="ARBA" id="ARBA00023027"/>
    </source>
</evidence>
<comment type="caution">
    <text evidence="10">The sequence shown here is derived from an EMBL/GenBank/DDBJ whole genome shotgun (WGS) entry which is preliminary data.</text>
</comment>
<dbReference type="PRINTS" id="PR00364">
    <property type="entry name" value="DISEASERSIST"/>
</dbReference>
<evidence type="ECO:0000256" key="2">
    <source>
        <dbReference type="ARBA" id="ARBA00022614"/>
    </source>
</evidence>
<proteinExistence type="predicted"/>
<keyword evidence="6" id="KW-0520">NAD</keyword>
<keyword evidence="8" id="KW-0472">Membrane</keyword>
<dbReference type="FunFam" id="1.10.8.430:FF:000002">
    <property type="entry name" value="Disease resistance protein (TIR-NBS-LRR class)"/>
    <property type="match status" value="1"/>
</dbReference>
<evidence type="ECO:0000256" key="4">
    <source>
        <dbReference type="ARBA" id="ARBA00022801"/>
    </source>
</evidence>
<reference evidence="11" key="1">
    <citation type="journal article" date="2016" name="Proc. Natl. Acad. Sci. U.S.A.">
        <title>Chromosome-level assembly of Arabidopsis thaliana Ler reveals the extent of translocation and inversion polymorphisms.</title>
        <authorList>
            <person name="Zapata L."/>
            <person name="Ding J."/>
            <person name="Willing E.M."/>
            <person name="Hartwig B."/>
            <person name="Bezdan D."/>
            <person name="Jiao W.B."/>
            <person name="Patel V."/>
            <person name="Velikkakam James G."/>
            <person name="Koornneef M."/>
            <person name="Ossowski S."/>
            <person name="Schneeberger K."/>
        </authorList>
    </citation>
    <scope>NUCLEOTIDE SEQUENCE [LARGE SCALE GENOMIC DNA]</scope>
    <source>
        <strain evidence="11">cv. Landsberg erecta</strain>
    </source>
</reference>
<keyword evidence="8" id="KW-0812">Transmembrane</keyword>
<dbReference type="PROSITE" id="PS50104">
    <property type="entry name" value="TIR"/>
    <property type="match status" value="1"/>
</dbReference>
<evidence type="ECO:0000256" key="8">
    <source>
        <dbReference type="SAM" id="Phobius"/>
    </source>
</evidence>
<evidence type="ECO:0000256" key="7">
    <source>
        <dbReference type="ARBA" id="ARBA00047304"/>
    </source>
</evidence>
<dbReference type="PANTHER" id="PTHR11017">
    <property type="entry name" value="LEUCINE-RICH REPEAT-CONTAINING PROTEIN"/>
    <property type="match status" value="1"/>
</dbReference>
<dbReference type="ExpressionAtlas" id="A0A178WBV2">
    <property type="expression patterns" value="baseline and differential"/>
</dbReference>
<evidence type="ECO:0000313" key="10">
    <source>
        <dbReference type="EMBL" id="OAP15838.1"/>
    </source>
</evidence>
<dbReference type="Gene3D" id="3.40.50.300">
    <property type="entry name" value="P-loop containing nucleotide triphosphate hydrolases"/>
    <property type="match status" value="1"/>
</dbReference>
<keyword evidence="5" id="KW-0611">Plant defense</keyword>
<dbReference type="GO" id="GO:0043531">
    <property type="term" value="F:ADP binding"/>
    <property type="evidence" value="ECO:0007669"/>
    <property type="project" value="InterPro"/>
</dbReference>
<feature type="domain" description="TIR" evidence="9">
    <location>
        <begin position="14"/>
        <end position="213"/>
    </location>
</feature>
<name>A0A178WBV2_ARATH</name>
<dbReference type="InterPro" id="IPR011713">
    <property type="entry name" value="Leu-rich_rpt_3"/>
</dbReference>